<feature type="domain" description="PTS EIIC type-2" evidence="10">
    <location>
        <begin position="12"/>
        <end position="448"/>
    </location>
</feature>
<gene>
    <name evidence="11" type="ORF">DXC81_07985</name>
</gene>
<feature type="transmembrane region" description="Helical" evidence="9">
    <location>
        <begin position="252"/>
        <end position="278"/>
    </location>
</feature>
<dbReference type="GO" id="GO:0005886">
    <property type="term" value="C:plasma membrane"/>
    <property type="evidence" value="ECO:0007669"/>
    <property type="project" value="UniProtKB-SubCell"/>
</dbReference>
<dbReference type="AlphaFoldDB" id="A0A3E4QQS1"/>
<evidence type="ECO:0000256" key="4">
    <source>
        <dbReference type="ARBA" id="ARBA00022597"/>
    </source>
</evidence>
<evidence type="ECO:0000259" key="10">
    <source>
        <dbReference type="PROSITE" id="PS51104"/>
    </source>
</evidence>
<dbReference type="PANTHER" id="PTHR37324">
    <property type="entry name" value="PTS SYSTEM GALACTITOL-SPECIFIC EIIC COMPONENT"/>
    <property type="match status" value="1"/>
</dbReference>
<evidence type="ECO:0000256" key="6">
    <source>
        <dbReference type="ARBA" id="ARBA00022692"/>
    </source>
</evidence>
<name>A0A3E4QQS1_9ACTN</name>
<protein>
    <submittedName>
        <fullName evidence="11">PTS galactitol transporter subunit IIC</fullName>
    </submittedName>
</protein>
<keyword evidence="2" id="KW-0813">Transport</keyword>
<evidence type="ECO:0000313" key="11">
    <source>
        <dbReference type="EMBL" id="RGL09530.1"/>
    </source>
</evidence>
<keyword evidence="3" id="KW-1003">Cell membrane</keyword>
<evidence type="ECO:0000313" key="12">
    <source>
        <dbReference type="Proteomes" id="UP000260943"/>
    </source>
</evidence>
<feature type="transmembrane region" description="Helical" evidence="9">
    <location>
        <begin position="224"/>
        <end position="246"/>
    </location>
</feature>
<dbReference type="PANTHER" id="PTHR37324:SF2">
    <property type="entry name" value="PTS SYSTEM GALACTITOL-SPECIFIC EIIC COMPONENT"/>
    <property type="match status" value="1"/>
</dbReference>
<feature type="transmembrane region" description="Helical" evidence="9">
    <location>
        <begin position="299"/>
        <end position="329"/>
    </location>
</feature>
<evidence type="ECO:0000256" key="5">
    <source>
        <dbReference type="ARBA" id="ARBA00022683"/>
    </source>
</evidence>
<keyword evidence="6 9" id="KW-0812">Transmembrane</keyword>
<dbReference type="EMBL" id="QSRJ01000009">
    <property type="protein sequence ID" value="RGL09530.1"/>
    <property type="molecule type" value="Genomic_DNA"/>
</dbReference>
<keyword evidence="8 9" id="KW-0472">Membrane</keyword>
<feature type="transmembrane region" description="Helical" evidence="9">
    <location>
        <begin position="12"/>
        <end position="35"/>
    </location>
</feature>
<evidence type="ECO:0000256" key="7">
    <source>
        <dbReference type="ARBA" id="ARBA00022989"/>
    </source>
</evidence>
<evidence type="ECO:0000256" key="3">
    <source>
        <dbReference type="ARBA" id="ARBA00022475"/>
    </source>
</evidence>
<comment type="caution">
    <text evidence="11">The sequence shown here is derived from an EMBL/GenBank/DDBJ whole genome shotgun (WGS) entry which is preliminary data.</text>
</comment>
<evidence type="ECO:0000256" key="1">
    <source>
        <dbReference type="ARBA" id="ARBA00004651"/>
    </source>
</evidence>
<feature type="transmembrane region" description="Helical" evidence="9">
    <location>
        <begin position="184"/>
        <end position="204"/>
    </location>
</feature>
<dbReference type="RefSeq" id="WP_117679936.1">
    <property type="nucleotide sequence ID" value="NZ_JAQCWE010000001.1"/>
</dbReference>
<organism evidence="11 12">
    <name type="scientific">Collinsella tanakaei</name>
    <dbReference type="NCBI Taxonomy" id="626935"/>
    <lineage>
        <taxon>Bacteria</taxon>
        <taxon>Bacillati</taxon>
        <taxon>Actinomycetota</taxon>
        <taxon>Coriobacteriia</taxon>
        <taxon>Coriobacteriales</taxon>
        <taxon>Coriobacteriaceae</taxon>
        <taxon>Collinsella</taxon>
    </lineage>
</organism>
<feature type="transmembrane region" description="Helical" evidence="9">
    <location>
        <begin position="335"/>
        <end position="355"/>
    </location>
</feature>
<keyword evidence="4" id="KW-0762">Sugar transport</keyword>
<dbReference type="PIRSF" id="PIRSF006304">
    <property type="entry name" value="GatC"/>
    <property type="match status" value="1"/>
</dbReference>
<dbReference type="InterPro" id="IPR013853">
    <property type="entry name" value="EIIC-GAT"/>
</dbReference>
<evidence type="ECO:0000256" key="2">
    <source>
        <dbReference type="ARBA" id="ARBA00022448"/>
    </source>
</evidence>
<dbReference type="InterPro" id="IPR004703">
    <property type="entry name" value="PTS_sugar-sp_permease"/>
</dbReference>
<dbReference type="PROSITE" id="PS51104">
    <property type="entry name" value="PTS_EIIC_TYPE_2"/>
    <property type="match status" value="1"/>
</dbReference>
<keyword evidence="7 9" id="KW-1133">Transmembrane helix</keyword>
<dbReference type="Pfam" id="PF03611">
    <property type="entry name" value="EIIC-GAT"/>
    <property type="match status" value="1"/>
</dbReference>
<evidence type="ECO:0000256" key="9">
    <source>
        <dbReference type="SAM" id="Phobius"/>
    </source>
</evidence>
<feature type="transmembrane region" description="Helical" evidence="9">
    <location>
        <begin position="140"/>
        <end position="164"/>
    </location>
</feature>
<accession>A0A3E4QQS1</accession>
<sequence>MDAFLNGAYAVFQAFIGAGAYVMLPFIIMVIGLIFRLPIAKAFKSGITITCGFVGINLLVNLLKSAVSPAAAAMVANFGLNLDVTDVGWGAISSVTWASPIVAFLVFEILGINILLLVLKKTNTMDVDIWNYHHMMIVGILVFFVTQNIVWAMVATAITAVMTFKFADWTQPLIEHFFGIPDVTLPTISYTSSIIIAAPLNWLIDRIPGLNKVNFSIKGVQKYLGVFGDPMMLGFILGCAMGALALFPFDQIFLTGINVAAVMVLMPKMTAMFVEGLMPISSAAQKFTSEKFGGRALSIGLDAAVVVGNPEVITTALIMIPVTILLAFILPGNRMMPLADLAVVTFRVALVVALCRGNVFRSILISIPVMAAILYAGTFAAPFMTEMAQSAGLAFDGQIASMAGPSLTQTAIIFWSCISENAIIVVPALVIAFIAVWYVVEKKITMEKIEAYAAEYDEM</sequence>
<dbReference type="GO" id="GO:0009401">
    <property type="term" value="P:phosphoenolpyruvate-dependent sugar phosphotransferase system"/>
    <property type="evidence" value="ECO:0007669"/>
    <property type="project" value="UniProtKB-KW"/>
</dbReference>
<comment type="subcellular location">
    <subcellularLocation>
        <location evidence="1">Cell membrane</location>
        <topology evidence="1">Multi-pass membrane protein</topology>
    </subcellularLocation>
</comment>
<feature type="transmembrane region" description="Helical" evidence="9">
    <location>
        <begin position="412"/>
        <end position="440"/>
    </location>
</feature>
<evidence type="ECO:0000256" key="8">
    <source>
        <dbReference type="ARBA" id="ARBA00023136"/>
    </source>
</evidence>
<reference evidence="11 12" key="1">
    <citation type="submission" date="2018-08" db="EMBL/GenBank/DDBJ databases">
        <title>A genome reference for cultivated species of the human gut microbiota.</title>
        <authorList>
            <person name="Zou Y."/>
            <person name="Xue W."/>
            <person name="Luo G."/>
        </authorList>
    </citation>
    <scope>NUCLEOTIDE SEQUENCE [LARGE SCALE GENOMIC DNA]</scope>
    <source>
        <strain evidence="11 12">TF08-14</strain>
    </source>
</reference>
<keyword evidence="5" id="KW-0598">Phosphotransferase system</keyword>
<feature type="transmembrane region" description="Helical" evidence="9">
    <location>
        <begin position="362"/>
        <end position="384"/>
    </location>
</feature>
<dbReference type="Proteomes" id="UP000260943">
    <property type="component" value="Unassembled WGS sequence"/>
</dbReference>
<feature type="transmembrane region" description="Helical" evidence="9">
    <location>
        <begin position="47"/>
        <end position="75"/>
    </location>
</feature>
<proteinExistence type="predicted"/>
<feature type="transmembrane region" description="Helical" evidence="9">
    <location>
        <begin position="95"/>
        <end position="119"/>
    </location>
</feature>
<dbReference type="GO" id="GO:0015577">
    <property type="term" value="F:galactitol transmembrane transporter activity"/>
    <property type="evidence" value="ECO:0007669"/>
    <property type="project" value="InterPro"/>
</dbReference>
<dbReference type="InterPro" id="IPR013014">
    <property type="entry name" value="PTS_EIIC_2"/>
</dbReference>